<dbReference type="Gene3D" id="4.10.1000.40">
    <property type="match status" value="3"/>
</dbReference>
<feature type="domain" description="RNA-binding Nab2-type zinc finger" evidence="10">
    <location>
        <begin position="287"/>
        <end position="315"/>
    </location>
</feature>
<evidence type="ECO:0000256" key="2">
    <source>
        <dbReference type="ARBA" id="ARBA00008423"/>
    </source>
</evidence>
<evidence type="ECO:0000259" key="11">
    <source>
        <dbReference type="Pfam" id="PF21803"/>
    </source>
</evidence>
<feature type="compositionally biased region" description="Polar residues" evidence="8">
    <location>
        <begin position="499"/>
        <end position="513"/>
    </location>
</feature>
<dbReference type="Gene3D" id="1.10.340.40">
    <property type="entry name" value="Nuclear abundant poly(A) RNA-bind protein 2, N-terminal domain"/>
    <property type="match status" value="1"/>
</dbReference>
<dbReference type="OrthoDB" id="438553at2759"/>
<feature type="region of interest" description="Disordered" evidence="8">
    <location>
        <begin position="191"/>
        <end position="237"/>
    </location>
</feature>
<keyword evidence="7" id="KW-0539">Nucleus</keyword>
<proteinExistence type="inferred from homology"/>
<dbReference type="EMBL" id="BDGI01000001">
    <property type="protein sequence ID" value="GAV26664.1"/>
    <property type="molecule type" value="Genomic_DNA"/>
</dbReference>
<evidence type="ECO:0000256" key="4">
    <source>
        <dbReference type="ARBA" id="ARBA00022737"/>
    </source>
</evidence>
<gene>
    <name evidence="12" type="ORF">PMKS-000119</name>
</gene>
<protein>
    <submittedName>
        <fullName evidence="12">Uncharacterized protein</fullName>
    </submittedName>
</protein>
<evidence type="ECO:0000259" key="9">
    <source>
        <dbReference type="Pfam" id="PF11517"/>
    </source>
</evidence>
<dbReference type="Pfam" id="PF21457">
    <property type="entry name" value="zf-CCCH_2-like_3"/>
    <property type="match status" value="1"/>
</dbReference>
<accession>A0A1Q2YAU8</accession>
<evidence type="ECO:0000256" key="1">
    <source>
        <dbReference type="ARBA" id="ARBA00004123"/>
    </source>
</evidence>
<keyword evidence="6" id="KW-0862">Zinc</keyword>
<keyword evidence="3" id="KW-0479">Metal-binding</keyword>
<evidence type="ECO:0000256" key="6">
    <source>
        <dbReference type="ARBA" id="ARBA00022833"/>
    </source>
</evidence>
<dbReference type="Pfam" id="PF21803">
    <property type="entry name" value="Nab2-zf4"/>
    <property type="match status" value="1"/>
</dbReference>
<dbReference type="FunFam" id="4.10.1000.40:FF:000003">
    <property type="entry name" value="Nuclear polyadenylated RNA-binding protein NAB2"/>
    <property type="match status" value="1"/>
</dbReference>
<feature type="region of interest" description="Disordered" evidence="8">
    <location>
        <begin position="84"/>
        <end position="157"/>
    </location>
</feature>
<dbReference type="InterPro" id="IPR043094">
    <property type="entry name" value="Nab2/ZC3H14_N_sf"/>
</dbReference>
<evidence type="ECO:0000313" key="12">
    <source>
        <dbReference type="EMBL" id="GAV26664.1"/>
    </source>
</evidence>
<dbReference type="Proteomes" id="UP000186136">
    <property type="component" value="Unassembled WGS sequence"/>
</dbReference>
<dbReference type="GO" id="GO:0005634">
    <property type="term" value="C:nucleus"/>
    <property type="evidence" value="ECO:0007669"/>
    <property type="project" value="UniProtKB-SubCell"/>
</dbReference>
<dbReference type="GO" id="GO:0008270">
    <property type="term" value="F:zinc ion binding"/>
    <property type="evidence" value="ECO:0007669"/>
    <property type="project" value="UniProtKB-KW"/>
</dbReference>
<comment type="subcellular location">
    <subcellularLocation>
        <location evidence="1">Nucleus</location>
    </subcellularLocation>
</comment>
<dbReference type="InterPro" id="IPR048410">
    <property type="entry name" value="Znf-CCCH_2-like_3"/>
</dbReference>
<dbReference type="AlphaFoldDB" id="A0A1Q2YAU8"/>
<reference evidence="12 13" key="1">
    <citation type="submission" date="2016-08" db="EMBL/GenBank/DDBJ databases">
        <title>Whole genome shotgun sequence of Pichia membranifaciens KS47-1.</title>
        <authorList>
            <person name="Konishi M."/>
            <person name="Ishida M."/>
            <person name="Arakawa T."/>
            <person name="Kato Y."/>
            <person name="Horiuchi J."/>
        </authorList>
    </citation>
    <scope>NUCLEOTIDE SEQUENCE [LARGE SCALE GENOMIC DNA]</scope>
    <source>
        <strain evidence="12 13">KS47-1</strain>
    </source>
</reference>
<evidence type="ECO:0000313" key="13">
    <source>
        <dbReference type="Proteomes" id="UP000186136"/>
    </source>
</evidence>
<evidence type="ECO:0000259" key="10">
    <source>
        <dbReference type="Pfam" id="PF21457"/>
    </source>
</evidence>
<dbReference type="PANTHER" id="PTHR14738">
    <property type="entry name" value="ZINC FINGER CCCH DOMAIN-CONTAINING PROTEIN 14"/>
    <property type="match status" value="1"/>
</dbReference>
<feature type="domain" description="Nab2 type CCCH zinc finger 4" evidence="11">
    <location>
        <begin position="359"/>
        <end position="387"/>
    </location>
</feature>
<feature type="domain" description="Nuclear abundant poly(A) RNA-binding protein Nab2 N-terminal" evidence="9">
    <location>
        <begin position="14"/>
        <end position="84"/>
    </location>
</feature>
<evidence type="ECO:0000256" key="8">
    <source>
        <dbReference type="SAM" id="MobiDB-lite"/>
    </source>
</evidence>
<name>A0A1Q2YAU8_9ASCO</name>
<evidence type="ECO:0000256" key="5">
    <source>
        <dbReference type="ARBA" id="ARBA00022771"/>
    </source>
</evidence>
<keyword evidence="5" id="KW-0863">Zinc-finger</keyword>
<dbReference type="InterPro" id="IPR021083">
    <property type="entry name" value="Nab2_N"/>
</dbReference>
<dbReference type="GO" id="GO:0008143">
    <property type="term" value="F:poly(A) binding"/>
    <property type="evidence" value="ECO:0007669"/>
    <property type="project" value="InterPro"/>
</dbReference>
<keyword evidence="13" id="KW-1185">Reference proteome</keyword>
<dbReference type="InterPro" id="IPR040366">
    <property type="entry name" value="Nab2/ZC3H14"/>
</dbReference>
<feature type="compositionally biased region" description="Low complexity" evidence="8">
    <location>
        <begin position="198"/>
        <end position="212"/>
    </location>
</feature>
<dbReference type="InterPro" id="IPR049017">
    <property type="entry name" value="Nab2_Znf4"/>
</dbReference>
<comment type="caution">
    <text evidence="12">The sequence shown here is derived from an EMBL/GenBank/DDBJ whole genome shotgun (WGS) entry which is preliminary data.</text>
</comment>
<feature type="region of interest" description="Disordered" evidence="8">
    <location>
        <begin position="485"/>
        <end position="529"/>
    </location>
</feature>
<feature type="compositionally biased region" description="Polar residues" evidence="8">
    <location>
        <begin position="117"/>
        <end position="131"/>
    </location>
</feature>
<evidence type="ECO:0000256" key="3">
    <source>
        <dbReference type="ARBA" id="ARBA00022723"/>
    </source>
</evidence>
<feature type="compositionally biased region" description="Low complexity" evidence="8">
    <location>
        <begin position="84"/>
        <end position="107"/>
    </location>
</feature>
<feature type="compositionally biased region" description="Low complexity" evidence="8">
    <location>
        <begin position="132"/>
        <end position="152"/>
    </location>
</feature>
<dbReference type="PANTHER" id="PTHR14738:SF29">
    <property type="entry name" value="ZINC FINGER CCCH DOMAIN-CONTAINING PROTEIN 14"/>
    <property type="match status" value="1"/>
</dbReference>
<dbReference type="Pfam" id="PF14608">
    <property type="entry name" value="zf-CCCH_2"/>
    <property type="match status" value="5"/>
</dbReference>
<sequence>MGVQDFNPDSEFGVQLKQQISNRLASLNTEDPSYVAEFLLVLISNNRTPAEIVEEFTGLFGAIIDQKFVVDVINEILIHQGKLQPQQEAPQQQNQQQPPQQQQQQQQATSAFAPASITPQQPTTAFGTPNTQQQQQQQQPQSQQLQQLPQPSFNIPTAPQAQIQNSMQFDDGSMLVDGAENKEVRFSDATQNSFRPSNFNDNNVNRFNFTKNTRGSTNFKSGRGGRGARGARPLNGRRHDTMSKMVEMSLDNNNEMTTNFVSSRPTERCKDFPHCSNKFCPNAHPTKVCRDFPNCPHHNQTCTYLHPGEDDELFKEYERVREAKFQQRNSKTVNTGITLCKFGSVCQKELCPFGHPTPANKDAKVTILQWCVDNKECKNPNCSRAHSSPNFKPHVAQFSSGQSGAATGNVGAPEKTLEQCKFGSYCKNFRCPKRHATSPVLCRDGVNCTRIDCYFQHPINENCRFGVNCTNVNCAFQHPEGRQISHNGATPGGNKVWVNGQNQDSGSTSQRQFAVSEDQVLEQAPPQEA</sequence>
<dbReference type="GO" id="GO:0043488">
    <property type="term" value="P:regulation of mRNA stability"/>
    <property type="evidence" value="ECO:0007669"/>
    <property type="project" value="InterPro"/>
</dbReference>
<comment type="similarity">
    <text evidence="2">Belongs to the ZC3H14 family.</text>
</comment>
<dbReference type="Pfam" id="PF11517">
    <property type="entry name" value="Nab2"/>
    <property type="match status" value="1"/>
</dbReference>
<dbReference type="GO" id="GO:0005737">
    <property type="term" value="C:cytoplasm"/>
    <property type="evidence" value="ECO:0007669"/>
    <property type="project" value="TreeGrafter"/>
</dbReference>
<evidence type="ECO:0000256" key="7">
    <source>
        <dbReference type="ARBA" id="ARBA00023242"/>
    </source>
</evidence>
<keyword evidence="4" id="KW-0677">Repeat</keyword>
<organism evidence="12 13">
    <name type="scientific">Pichia membranifaciens</name>
    <dbReference type="NCBI Taxonomy" id="4926"/>
    <lineage>
        <taxon>Eukaryota</taxon>
        <taxon>Fungi</taxon>
        <taxon>Dikarya</taxon>
        <taxon>Ascomycota</taxon>
        <taxon>Saccharomycotina</taxon>
        <taxon>Pichiomycetes</taxon>
        <taxon>Pichiales</taxon>
        <taxon>Pichiaceae</taxon>
        <taxon>Pichia</taxon>
    </lineage>
</organism>